<dbReference type="GO" id="GO:0016757">
    <property type="term" value="F:glycosyltransferase activity"/>
    <property type="evidence" value="ECO:0007669"/>
    <property type="project" value="UniProtKB-KW"/>
</dbReference>
<keyword evidence="5" id="KW-0325">Glycoprotein</keyword>
<gene>
    <name evidence="7" type="ORF">LUZ62_010507</name>
</gene>
<dbReference type="InterPro" id="IPR003406">
    <property type="entry name" value="Glyco_trans_14"/>
</dbReference>
<evidence type="ECO:0000256" key="5">
    <source>
        <dbReference type="ARBA" id="ARBA00023180"/>
    </source>
</evidence>
<dbReference type="EMBL" id="JAMFTS010000049">
    <property type="protein sequence ID" value="KAJ4744561.1"/>
    <property type="molecule type" value="Genomic_DNA"/>
</dbReference>
<evidence type="ECO:0000313" key="7">
    <source>
        <dbReference type="EMBL" id="KAJ4744561.1"/>
    </source>
</evidence>
<dbReference type="AlphaFoldDB" id="A0AAV8BMY9"/>
<dbReference type="InterPro" id="IPR044174">
    <property type="entry name" value="BC10-like"/>
</dbReference>
<feature type="transmembrane region" description="Helical" evidence="6">
    <location>
        <begin position="12"/>
        <end position="35"/>
    </location>
</feature>
<accession>A0AAV8BMY9</accession>
<comment type="caution">
    <text evidence="7">The sequence shown here is derived from an EMBL/GenBank/DDBJ whole genome shotgun (WGS) entry which is preliminary data.</text>
</comment>
<organism evidence="7 8">
    <name type="scientific">Rhynchospora pubera</name>
    <dbReference type="NCBI Taxonomy" id="906938"/>
    <lineage>
        <taxon>Eukaryota</taxon>
        <taxon>Viridiplantae</taxon>
        <taxon>Streptophyta</taxon>
        <taxon>Embryophyta</taxon>
        <taxon>Tracheophyta</taxon>
        <taxon>Spermatophyta</taxon>
        <taxon>Magnoliopsida</taxon>
        <taxon>Liliopsida</taxon>
        <taxon>Poales</taxon>
        <taxon>Cyperaceae</taxon>
        <taxon>Cyperoideae</taxon>
        <taxon>Rhynchosporeae</taxon>
        <taxon>Rhynchospora</taxon>
    </lineage>
</organism>
<reference evidence="7" key="1">
    <citation type="submission" date="2022-08" db="EMBL/GenBank/DDBJ databases">
        <authorList>
            <person name="Marques A."/>
        </authorList>
    </citation>
    <scope>NUCLEOTIDE SEQUENCE</scope>
    <source>
        <strain evidence="7">RhyPub2mFocal</strain>
        <tissue evidence="7">Leaves</tissue>
    </source>
</reference>
<keyword evidence="3" id="KW-0808">Transferase</keyword>
<protein>
    <recommendedName>
        <fullName evidence="9">Core-2/I-branching beta-1,6-N-acetylglucosaminyltransferase family protein</fullName>
    </recommendedName>
</protein>
<keyword evidence="2" id="KW-0328">Glycosyltransferase</keyword>
<dbReference type="PANTHER" id="PTHR31042">
    <property type="entry name" value="CORE-2/I-BRANCHING BETA-1,6-N-ACETYLGLUCOSAMINYLTRANSFERASE FAMILY PROTEIN-RELATED"/>
    <property type="match status" value="1"/>
</dbReference>
<evidence type="ECO:0000256" key="2">
    <source>
        <dbReference type="ARBA" id="ARBA00022676"/>
    </source>
</evidence>
<dbReference type="GO" id="GO:0016020">
    <property type="term" value="C:membrane"/>
    <property type="evidence" value="ECO:0007669"/>
    <property type="project" value="UniProtKB-SubCell"/>
</dbReference>
<keyword evidence="8" id="KW-1185">Reference proteome</keyword>
<dbReference type="Pfam" id="PF02485">
    <property type="entry name" value="Branch"/>
    <property type="match status" value="1"/>
</dbReference>
<evidence type="ECO:0000256" key="1">
    <source>
        <dbReference type="ARBA" id="ARBA00004606"/>
    </source>
</evidence>
<dbReference type="Proteomes" id="UP001140206">
    <property type="component" value="Unassembled WGS sequence"/>
</dbReference>
<keyword evidence="6" id="KW-1133">Transmembrane helix</keyword>
<keyword evidence="6" id="KW-0812">Transmembrane</keyword>
<comment type="subcellular location">
    <subcellularLocation>
        <location evidence="1">Membrane</location>
        <topology evidence="1">Single-pass type II membrane protein</topology>
    </subcellularLocation>
</comment>
<evidence type="ECO:0008006" key="9">
    <source>
        <dbReference type="Google" id="ProtNLM"/>
    </source>
</evidence>
<evidence type="ECO:0000256" key="3">
    <source>
        <dbReference type="ARBA" id="ARBA00022679"/>
    </source>
</evidence>
<evidence type="ECO:0000313" key="8">
    <source>
        <dbReference type="Proteomes" id="UP001140206"/>
    </source>
</evidence>
<sequence length="375" mass="43174">MSVARQRARHGVRFLGLGFRVVLFLAVLVLLRALLRIQTSSPTPSGVSESIKEDGFRVPKVAFLFLVRSNLPLDFVWDTFFKNAQSEKFSIYVHSKPGFVFDASTTKSTFFYNRQLKNSVKVTWGGSTMIEAERLLLKSALVDPANQRFVLLSDSCIPLYNFTYVYNYLMASHKSFIDIFLDKKEGRYNPKMSSIIPEQKWRKGSQWIALVRKHAEMVASDKTVFPMFKKYCKRLAGTEFTRKPRFKVPGQKENDCIPDEHYVQTLFSINGLENEIEKRTITYTSWNQSKDSMDRQAWHPKTFSYADAKPQGIKEIKSVDHVNYEMEHRTEWCKCNSNAVPCFLFARKFSRGAGMRILFDGVVGAFDSGSMRLNS</sequence>
<proteinExistence type="predicted"/>
<keyword evidence="4 6" id="KW-0472">Membrane</keyword>
<evidence type="ECO:0000256" key="6">
    <source>
        <dbReference type="SAM" id="Phobius"/>
    </source>
</evidence>
<evidence type="ECO:0000256" key="4">
    <source>
        <dbReference type="ARBA" id="ARBA00023136"/>
    </source>
</evidence>
<name>A0AAV8BMY9_9POAL</name>
<dbReference type="PANTHER" id="PTHR31042:SF70">
    <property type="entry name" value="OS01G0695200 PROTEIN"/>
    <property type="match status" value="1"/>
</dbReference>